<organism evidence="2 3">
    <name type="scientific">Candidatus Enterousia excrementavium</name>
    <dbReference type="NCBI Taxonomy" id="2840789"/>
    <lineage>
        <taxon>Bacteria</taxon>
        <taxon>Pseudomonadati</taxon>
        <taxon>Pseudomonadota</taxon>
        <taxon>Alphaproteobacteria</taxon>
        <taxon>Candidatus Enterousia</taxon>
    </lineage>
</organism>
<sequence>MPGQVITVDRKKYAVGLFWQPTGAGYVARTYARTLARSIDKKLNLYTEYRAMVGLGGKKLGHHSGMESAAAAITDSFGEYTSFLAVFAVDKFWYLVAVRNGVILEDKLFEKEQDARSEYFKLSEIPDWGAVFAPGAWGMPRAVERNISDVLNRSARSVLRPISHVRAGVVSAVLAVVFAVGLLWFFREPINQMIVSQNQAGADGAPVVTEYEQEMAQKERELIQQFETVPPPAPDPIVLPYDYLPDVTQRAEICYKAIALLMQPVTGWQQVSAECGEEYASVVFNRDTYGTLGGFEQVAAQIMPGAFMQQESDNSLYVRVALPQVATVASLDERDIETLSRAVLTEFQNANMSVDVQMVTDTLSNGVETISLDILEVAAESKLNPMQFMHIFSEFGGVYMTRCVWNASTRNWNYEVIIYAK</sequence>
<gene>
    <name evidence="2" type="primary">pilO2</name>
    <name evidence="2" type="ORF">IAC77_03435</name>
</gene>
<reference evidence="2" key="2">
    <citation type="journal article" date="2021" name="PeerJ">
        <title>Extensive microbial diversity within the chicken gut microbiome revealed by metagenomics and culture.</title>
        <authorList>
            <person name="Gilroy R."/>
            <person name="Ravi A."/>
            <person name="Getino M."/>
            <person name="Pursley I."/>
            <person name="Horton D.L."/>
            <person name="Alikhan N.F."/>
            <person name="Baker D."/>
            <person name="Gharbi K."/>
            <person name="Hall N."/>
            <person name="Watson M."/>
            <person name="Adriaenssens E.M."/>
            <person name="Foster-Nyarko E."/>
            <person name="Jarju S."/>
            <person name="Secka A."/>
            <person name="Antonio M."/>
            <person name="Oren A."/>
            <person name="Chaudhuri R.R."/>
            <person name="La Ragione R."/>
            <person name="Hildebrand F."/>
            <person name="Pallen M.J."/>
        </authorList>
    </citation>
    <scope>NUCLEOTIDE SEQUENCE</scope>
    <source>
        <strain evidence="2">B1-16210</strain>
    </source>
</reference>
<keyword evidence="1" id="KW-0812">Transmembrane</keyword>
<dbReference type="Pfam" id="PF06864">
    <property type="entry name" value="PAP_PilO"/>
    <property type="match status" value="1"/>
</dbReference>
<comment type="caution">
    <text evidence="2">The sequence shown here is derived from an EMBL/GenBank/DDBJ whole genome shotgun (WGS) entry which is preliminary data.</text>
</comment>
<keyword evidence="1" id="KW-1133">Transmembrane helix</keyword>
<dbReference type="EMBL" id="JADINE010000042">
    <property type="protein sequence ID" value="MBO8407484.1"/>
    <property type="molecule type" value="Genomic_DNA"/>
</dbReference>
<name>A0A940DFI7_9PROT</name>
<evidence type="ECO:0000313" key="2">
    <source>
        <dbReference type="EMBL" id="MBO8407484.1"/>
    </source>
</evidence>
<evidence type="ECO:0000313" key="3">
    <source>
        <dbReference type="Proteomes" id="UP000721442"/>
    </source>
</evidence>
<evidence type="ECO:0000256" key="1">
    <source>
        <dbReference type="SAM" id="Phobius"/>
    </source>
</evidence>
<proteinExistence type="predicted"/>
<keyword evidence="1" id="KW-0472">Membrane</keyword>
<accession>A0A940DFI7</accession>
<dbReference type="Proteomes" id="UP000721442">
    <property type="component" value="Unassembled WGS sequence"/>
</dbReference>
<dbReference type="AlphaFoldDB" id="A0A940DFI7"/>
<reference evidence="2" key="1">
    <citation type="submission" date="2020-10" db="EMBL/GenBank/DDBJ databases">
        <authorList>
            <person name="Gilroy R."/>
        </authorList>
    </citation>
    <scope>NUCLEOTIDE SEQUENCE</scope>
    <source>
        <strain evidence="2">B1-16210</strain>
    </source>
</reference>
<dbReference type="InterPro" id="IPR009663">
    <property type="entry name" value="PAP_PilO"/>
</dbReference>
<feature type="transmembrane region" description="Helical" evidence="1">
    <location>
        <begin position="165"/>
        <end position="186"/>
    </location>
</feature>
<protein>
    <submittedName>
        <fullName evidence="2">Type 4b pilus protein PilO2</fullName>
    </submittedName>
</protein>